<protein>
    <submittedName>
        <fullName evidence="1">Uncharacterized protein</fullName>
    </submittedName>
</protein>
<keyword evidence="2" id="KW-1185">Reference proteome</keyword>
<proteinExistence type="predicted"/>
<dbReference type="EMBL" id="FMZQ01000020">
    <property type="protein sequence ID" value="SDD56491.1"/>
    <property type="molecule type" value="Genomic_DNA"/>
</dbReference>
<name>A0A1G6VSG3_9GAMM</name>
<sequence>MTGTSETQASTEQLVPVVLPADAPLPDAGNEVFCKDTKPGCNQSYHDIIYVTGQRRFWLLPKRAADHLAEAAATLKQKTVDTDKAARMSKIADSGLLDYFLTPSPDAFLEFSDGATDERTRYLDAKAAVEDEKRLQEQYRKEWHGARARGDSTAAMQAERKIFYSNERVAVSERVIVQLEEVAYQRAESLGYLRENGVFYTPRALQARDAVDTYIAERDNAIAHGFEMFDQGNRKVGTAWEHLRDYKALHQKFVETGEVDARALRGVRLNILALEDLMAKYIGAIVELAECGIAVPEFALSPDDLYQGTEEFQAYVKLLGQRLKLEQSIEQRYAEWTSATGNNAAPPGVLFVELQAQWHQLNDEAERLKTIAEARVRELMPPRLFLWEPESYQPKPIERLAKANIPLRELSSAAAGQVLSHISLKYLAQQGAGVIGEALKELKALPKSLAKQADEDRAFSDWLKQEGAHPIKEKGPWFDEDGLFLPDDFFAALKSKGLEVESLKAEDKRQRWGATLKAMIFEDRQLRNLMLFDNSPQAQLVRCLLPAGSNMQTELKIEGPQWHKGPQAFHAKAHLDVAAWRGEVSLFQFELPERSKAEPIAPSYTAYDGSTRTFDFGKLSLSLSAKAWGFAGASLLLARDLTLDQKTGFTSIAGYDSATKTGDLAKFDLFIGAQAGCKLTGQLDWCPPPSTLPPAPVPNRIPINGWRNLAKLDMELVAAVGGGVSGKVRLQLNKGRFLLSIQGSLVWGGGFKGYMTFEVGYESVVALLELIRKELLANNNEDPEWIDGEAMAYVRKLSLFGALAMDVPFLYARRYAFAKELYDKLTDGGRGVQIARTLVRHERQDVMKSWLLDLQPDALGPLLMALSSLPGFLADEDHLLQQQAIERCLGWIEPRPDAAQRFEEAVIRMNRDGARPPNAGHAYCENRLRLDSFMSEKVSGLVGANNQMRARYRERVGRLGSRLFGYCEYHVKPFGPALGGAEKIVVTYKGPDIG</sequence>
<organism evidence="1 2">
    <name type="scientific">Ectopseudomonas chengduensis</name>
    <dbReference type="NCBI Taxonomy" id="489632"/>
    <lineage>
        <taxon>Bacteria</taxon>
        <taxon>Pseudomonadati</taxon>
        <taxon>Pseudomonadota</taxon>
        <taxon>Gammaproteobacteria</taxon>
        <taxon>Pseudomonadales</taxon>
        <taxon>Pseudomonadaceae</taxon>
        <taxon>Ectopseudomonas</taxon>
    </lineage>
</organism>
<dbReference type="AlphaFoldDB" id="A0A1G6VSG3"/>
<accession>A0A1G6VSG3</accession>
<gene>
    <name evidence="1" type="ORF">SAMN05216576_12057</name>
</gene>
<evidence type="ECO:0000313" key="1">
    <source>
        <dbReference type="EMBL" id="SDD56491.1"/>
    </source>
</evidence>
<dbReference type="RefSeq" id="WP_055984824.1">
    <property type="nucleotide sequence ID" value="NZ_FMZQ01000020.1"/>
</dbReference>
<evidence type="ECO:0000313" key="2">
    <source>
        <dbReference type="Proteomes" id="UP000199467"/>
    </source>
</evidence>
<dbReference type="Proteomes" id="UP000199467">
    <property type="component" value="Unassembled WGS sequence"/>
</dbReference>
<reference evidence="2" key="1">
    <citation type="submission" date="2016-10" db="EMBL/GenBank/DDBJ databases">
        <authorList>
            <person name="Varghese N."/>
            <person name="Submissions S."/>
        </authorList>
    </citation>
    <scope>NUCLEOTIDE SEQUENCE [LARGE SCALE GENOMIC DNA]</scope>
    <source>
        <strain evidence="2">DSM 26382</strain>
    </source>
</reference>